<dbReference type="Pfam" id="PF00041">
    <property type="entry name" value="fn3"/>
    <property type="match status" value="1"/>
</dbReference>
<dbReference type="InterPro" id="IPR005084">
    <property type="entry name" value="CBM6"/>
</dbReference>
<feature type="chain" id="PRO_5045992857" evidence="4">
    <location>
        <begin position="30"/>
        <end position="1329"/>
    </location>
</feature>
<evidence type="ECO:0000256" key="3">
    <source>
        <dbReference type="ARBA" id="ARBA00022729"/>
    </source>
</evidence>
<dbReference type="Gene3D" id="2.60.120.200">
    <property type="match status" value="1"/>
</dbReference>
<evidence type="ECO:0000259" key="5">
    <source>
        <dbReference type="PROSITE" id="PS50853"/>
    </source>
</evidence>
<dbReference type="Pfam" id="PF18099">
    <property type="entry name" value="CBM_35_2"/>
    <property type="match status" value="1"/>
</dbReference>
<dbReference type="Gene3D" id="2.160.20.10">
    <property type="entry name" value="Single-stranded right-handed beta-helix, Pectin lyase-like"/>
    <property type="match status" value="2"/>
</dbReference>
<keyword evidence="2" id="KW-0964">Secreted</keyword>
<dbReference type="PANTHER" id="PTHR40088">
    <property type="entry name" value="PECTATE LYASE (EUROFUNG)"/>
    <property type="match status" value="1"/>
</dbReference>
<dbReference type="CDD" id="cd00063">
    <property type="entry name" value="FN3"/>
    <property type="match status" value="1"/>
</dbReference>
<accession>A0ABS5C9F3</accession>
<comment type="caution">
    <text evidence="7">The sequence shown here is derived from an EMBL/GenBank/DDBJ whole genome shotgun (WGS) entry which is preliminary data.</text>
</comment>
<dbReference type="InterPro" id="IPR052052">
    <property type="entry name" value="Polysaccharide_Lyase_9"/>
</dbReference>
<dbReference type="SMART" id="SM00060">
    <property type="entry name" value="FN3"/>
    <property type="match status" value="1"/>
</dbReference>
<evidence type="ECO:0000259" key="6">
    <source>
        <dbReference type="PROSITE" id="PS51175"/>
    </source>
</evidence>
<dbReference type="InterPro" id="IPR006626">
    <property type="entry name" value="PbH1"/>
</dbReference>
<dbReference type="SMART" id="SM00710">
    <property type="entry name" value="PbH1"/>
    <property type="match status" value="8"/>
</dbReference>
<evidence type="ECO:0000256" key="4">
    <source>
        <dbReference type="SAM" id="SignalP"/>
    </source>
</evidence>
<reference evidence="7 8" key="1">
    <citation type="submission" date="2021-04" db="EMBL/GenBank/DDBJ databases">
        <title>Paenibacillus sp. DLE-14 whole genome sequence.</title>
        <authorList>
            <person name="Ham Y.J."/>
        </authorList>
    </citation>
    <scope>NUCLEOTIDE SEQUENCE [LARGE SCALE GENOMIC DNA]</scope>
    <source>
        <strain evidence="7 8">DLE-14</strain>
    </source>
</reference>
<dbReference type="PANTHER" id="PTHR40088:SF2">
    <property type="entry name" value="SECRETED SUGAR HYDROLASE"/>
    <property type="match status" value="1"/>
</dbReference>
<feature type="domain" description="CBM6" evidence="6">
    <location>
        <begin position="918"/>
        <end position="1045"/>
    </location>
</feature>
<dbReference type="SUPFAM" id="SSF51126">
    <property type="entry name" value="Pectin lyase-like"/>
    <property type="match status" value="1"/>
</dbReference>
<feature type="domain" description="Fibronectin type-III" evidence="5">
    <location>
        <begin position="1058"/>
        <end position="1145"/>
    </location>
</feature>
<organism evidence="7 8">
    <name type="scientific">Paenibacillus lignilyticus</name>
    <dbReference type="NCBI Taxonomy" id="1172615"/>
    <lineage>
        <taxon>Bacteria</taxon>
        <taxon>Bacillati</taxon>
        <taxon>Bacillota</taxon>
        <taxon>Bacilli</taxon>
        <taxon>Bacillales</taxon>
        <taxon>Paenibacillaceae</taxon>
        <taxon>Paenibacillus</taxon>
    </lineage>
</organism>
<dbReference type="Proteomes" id="UP000673394">
    <property type="component" value="Unassembled WGS sequence"/>
</dbReference>
<evidence type="ECO:0000313" key="7">
    <source>
        <dbReference type="EMBL" id="MBP3962605.1"/>
    </source>
</evidence>
<keyword evidence="3 4" id="KW-0732">Signal</keyword>
<dbReference type="SUPFAM" id="SSF49785">
    <property type="entry name" value="Galactose-binding domain-like"/>
    <property type="match status" value="3"/>
</dbReference>
<keyword evidence="8" id="KW-1185">Reference proteome</keyword>
<dbReference type="InterPro" id="IPR013783">
    <property type="entry name" value="Ig-like_fold"/>
</dbReference>
<evidence type="ECO:0000313" key="8">
    <source>
        <dbReference type="Proteomes" id="UP000673394"/>
    </source>
</evidence>
<feature type="signal peptide" evidence="4">
    <location>
        <begin position="1"/>
        <end position="29"/>
    </location>
</feature>
<proteinExistence type="predicted"/>
<dbReference type="InterPro" id="IPR012334">
    <property type="entry name" value="Pectin_lyas_fold"/>
</dbReference>
<dbReference type="PROSITE" id="PS50853">
    <property type="entry name" value="FN3"/>
    <property type="match status" value="1"/>
</dbReference>
<gene>
    <name evidence="7" type="ORF">I8J30_07785</name>
</gene>
<dbReference type="EMBL" id="JAGKSP010000002">
    <property type="protein sequence ID" value="MBP3962605.1"/>
    <property type="molecule type" value="Genomic_DNA"/>
</dbReference>
<evidence type="ECO:0000256" key="1">
    <source>
        <dbReference type="ARBA" id="ARBA00004613"/>
    </source>
</evidence>
<dbReference type="RefSeq" id="WP_210656929.1">
    <property type="nucleotide sequence ID" value="NZ_JAGKSP010000002.1"/>
</dbReference>
<dbReference type="InterPro" id="IPR036116">
    <property type="entry name" value="FN3_sf"/>
</dbReference>
<comment type="subcellular location">
    <subcellularLocation>
        <location evidence="1">Secreted</location>
    </subcellularLocation>
</comment>
<dbReference type="InterPro" id="IPR003961">
    <property type="entry name" value="FN3_dom"/>
</dbReference>
<dbReference type="InterPro" id="IPR041342">
    <property type="entry name" value="CBM35"/>
</dbReference>
<sequence length="1329" mass="139099">MMFRRYYLLALSVLIALSVYVTGPQIANAATSYYVATTGSDTNSGTQASPFKTIQKAASIAVAGDTVIIRGGTYRETITPANSGSAGNLITYQAYTGETVTVSGADAVTAGWSVHSGSVYKATTTLGLGAENQVFVNGEMMIEARWPNITDQDAVLSNPQFRTAAGGSVTQVSDSGLTQAAGYYTGARIWVDAPNHWVAQTSVITNSAVGSVTFNTVPSDAVPGAGSRYYLYGKLNLLDTAKEWYYSAGTLYLQAPGGGSPTNVEVKARQYAFNLANKSYIQIKGLKLFASSISTNNSNNNIMDGIDAKYVTHTNTPGYAWGDDTTGIQIKGNNNVLKNSQVAYSSGNCVVVTGSGNSVVNNEIHECDYNGTDDAGIYVSSYYTAPNTLLAYNTIYKTGRGAILPKTTSAVRITYNDISHFSTLMDDAGAIYVFRTDGAGSEIDHNYIHDGDEGLVSGIYLDNGSSNFLIHHNVMWNLALGFAMNPPSHFNLIYNNTLYGIEGIMGGDDYYSFQIFNNILEIAAPSNYAVWGKNLHADVSDLRFVNSGAGNFRLQSGSKAIDAGQVIAGVTDGYTGSLPDVGAYEYGGADWTPGRNFASPPSASFSLTNTSYKNLLANSDFENGLNSWTKTNAQTAVTESSSFSGWSRVKLGTSADGVQQVITGLSPNTTYTLSGWGSVGASGTTVRLGINSYGGSDQYVTFDTTSQTRKSLNFTTGAANTSATIYYLRPAGGSANAYGDAFGVTLVQPAADTLFIEPVTSDYLANSLTNPGFESDFTGWPVDWTNTSITTTAANVHSGTKAMQLGTGTAGRVQSFASPVVGAVYRLGGWVKVTNPSETVFIGIGFVNSGGSTFLEHKMNFHSTGYEYKEILFKVPAGTTSFNVFPFILGATGLAYVDDLTLNRVQLSGGGSGGTTTTVYEAENGTFAVGAQQQNASNASGGKVVGNINSVGAYSQIASVNGAAGGNASLVIRYANGYADNRSLSLYVNGVDVQQITFAPTGSWNTFADTAAITIPLNVGTGNTIKLQRDSADVNAADIDKYTITTSGGTSDTTAPSAPTNLASPSKTDTSVDLTWTASTDNVSVTGYDIYRGGTTLCGSTTTATSFTCTGLTANTAYSFTVKAKDAATNVSAASSALNITTNAVSGLPSPWLNQDIGSVGIAGSTTYASSTFTISGAGIDIWGTADSYQFAYRTMNGDGEIVARVANVQNTDGNAKAGVMIRESLAAGSKHAMMNLTPGGESQFIRRTSTDGTSVYTSGGGHPAPYWVKLVRSGTTISAYTSANGSSWSLVGAETISMTTDVYVGLAVLSKVNTMLNTSTIDNVSVIP</sequence>
<dbReference type="InterPro" id="IPR011050">
    <property type="entry name" value="Pectin_lyase_fold/virulence"/>
</dbReference>
<dbReference type="SUPFAM" id="SSF49265">
    <property type="entry name" value="Fibronectin type III"/>
    <property type="match status" value="1"/>
</dbReference>
<dbReference type="PROSITE" id="PS51175">
    <property type="entry name" value="CBM6"/>
    <property type="match status" value="1"/>
</dbReference>
<name>A0ABS5C9F3_9BACL</name>
<dbReference type="Gene3D" id="2.60.40.10">
    <property type="entry name" value="Immunoglobulins"/>
    <property type="match status" value="1"/>
</dbReference>
<dbReference type="InterPro" id="IPR008979">
    <property type="entry name" value="Galactose-bd-like_sf"/>
</dbReference>
<evidence type="ECO:0000256" key="2">
    <source>
        <dbReference type="ARBA" id="ARBA00022525"/>
    </source>
</evidence>
<protein>
    <submittedName>
        <fullName evidence="7">Fibronectin type III domain-containing protein</fullName>
    </submittedName>
</protein>
<dbReference type="Gene3D" id="2.60.120.260">
    <property type="entry name" value="Galactose-binding domain-like"/>
    <property type="match status" value="3"/>
</dbReference>